<dbReference type="GO" id="GO:0009279">
    <property type="term" value="C:cell outer membrane"/>
    <property type="evidence" value="ECO:0007669"/>
    <property type="project" value="UniProtKB-SubCell"/>
</dbReference>
<dbReference type="InterPro" id="IPR001434">
    <property type="entry name" value="OmcB-like_DUF11"/>
</dbReference>
<dbReference type="Gene3D" id="2.60.40.10">
    <property type="entry name" value="Immunoglobulins"/>
    <property type="match status" value="1"/>
</dbReference>
<keyword evidence="2 4" id="KW-0472">Membrane</keyword>
<protein>
    <submittedName>
        <fullName evidence="6">DUF11 domain-containing protein</fullName>
    </submittedName>
</protein>
<gene>
    <name evidence="6" type="ORF">E2F49_12980</name>
</gene>
<dbReference type="SUPFAM" id="SSF103088">
    <property type="entry name" value="OmpA-like"/>
    <property type="match status" value="2"/>
</dbReference>
<name>A0A4R5U865_9GAMM</name>
<dbReference type="Pfam" id="PF00691">
    <property type="entry name" value="OmpA"/>
    <property type="match status" value="1"/>
</dbReference>
<dbReference type="Pfam" id="PF17963">
    <property type="entry name" value="Big_9"/>
    <property type="match status" value="2"/>
</dbReference>
<evidence type="ECO:0000259" key="5">
    <source>
        <dbReference type="PROSITE" id="PS51123"/>
    </source>
</evidence>
<dbReference type="PANTHER" id="PTHR30329">
    <property type="entry name" value="STATOR ELEMENT OF FLAGELLAR MOTOR COMPLEX"/>
    <property type="match status" value="1"/>
</dbReference>
<dbReference type="InterPro" id="IPR036737">
    <property type="entry name" value="OmpA-like_sf"/>
</dbReference>
<dbReference type="InterPro" id="IPR050330">
    <property type="entry name" value="Bact_OuterMem_StrucFunc"/>
</dbReference>
<dbReference type="NCBIfam" id="TIGR01451">
    <property type="entry name" value="B_ant_repeat"/>
    <property type="match status" value="1"/>
</dbReference>
<evidence type="ECO:0000256" key="2">
    <source>
        <dbReference type="ARBA" id="ARBA00023136"/>
    </source>
</evidence>
<dbReference type="PROSITE" id="PS51123">
    <property type="entry name" value="OMPA_2"/>
    <property type="match status" value="1"/>
</dbReference>
<proteinExistence type="predicted"/>
<dbReference type="Gene3D" id="2.60.40.3440">
    <property type="match status" value="2"/>
</dbReference>
<dbReference type="PRINTS" id="PR01021">
    <property type="entry name" value="OMPADOMAIN"/>
</dbReference>
<dbReference type="EMBL" id="SMTG01000005">
    <property type="protein sequence ID" value="TDK30217.1"/>
    <property type="molecule type" value="Genomic_DNA"/>
</dbReference>
<evidence type="ECO:0000256" key="3">
    <source>
        <dbReference type="ARBA" id="ARBA00023237"/>
    </source>
</evidence>
<evidence type="ECO:0000256" key="4">
    <source>
        <dbReference type="PROSITE-ProRule" id="PRU00473"/>
    </source>
</evidence>
<organism evidence="6 7">
    <name type="scientific">Luteimonas terrae</name>
    <dbReference type="NCBI Taxonomy" id="1530191"/>
    <lineage>
        <taxon>Bacteria</taxon>
        <taxon>Pseudomonadati</taxon>
        <taxon>Pseudomonadota</taxon>
        <taxon>Gammaproteobacteria</taxon>
        <taxon>Lysobacterales</taxon>
        <taxon>Lysobacteraceae</taxon>
        <taxon>Luteimonas</taxon>
    </lineage>
</organism>
<dbReference type="Pfam" id="PF01345">
    <property type="entry name" value="DUF11"/>
    <property type="match status" value="1"/>
</dbReference>
<dbReference type="Gene3D" id="3.30.1330.60">
    <property type="entry name" value="OmpA-like domain"/>
    <property type="match status" value="1"/>
</dbReference>
<dbReference type="OrthoDB" id="28717at2"/>
<evidence type="ECO:0000313" key="7">
    <source>
        <dbReference type="Proteomes" id="UP000295543"/>
    </source>
</evidence>
<comment type="caution">
    <text evidence="6">The sequence shown here is derived from an EMBL/GenBank/DDBJ whole genome shotgun (WGS) entry which is preliminary data.</text>
</comment>
<reference evidence="6 7" key="1">
    <citation type="submission" date="2019-03" db="EMBL/GenBank/DDBJ databases">
        <title>Luteimonas zhaokaii sp.nov., isolated from the rectal contents of Plateau pika in Yushu, Qinghai Province, China.</title>
        <authorList>
            <person name="Zhang G."/>
        </authorList>
    </citation>
    <scope>NUCLEOTIDE SEQUENCE [LARGE SCALE GENOMIC DNA]</scope>
    <source>
        <strain evidence="6 7">THG-MD21</strain>
    </source>
</reference>
<dbReference type="InterPro" id="IPR006664">
    <property type="entry name" value="OMP_bac"/>
</dbReference>
<keyword evidence="3" id="KW-0998">Cell outer membrane</keyword>
<comment type="subcellular location">
    <subcellularLocation>
        <location evidence="1">Cell outer membrane</location>
    </subcellularLocation>
</comment>
<dbReference type="InterPro" id="IPR047589">
    <property type="entry name" value="DUF11_rpt"/>
</dbReference>
<keyword evidence="7" id="KW-1185">Reference proteome</keyword>
<dbReference type="InterPro" id="IPR013783">
    <property type="entry name" value="Ig-like_fold"/>
</dbReference>
<dbReference type="Proteomes" id="UP000295543">
    <property type="component" value="Unassembled WGS sequence"/>
</dbReference>
<accession>A0A4R5U865</accession>
<evidence type="ECO:0000313" key="6">
    <source>
        <dbReference type="EMBL" id="TDK30217.1"/>
    </source>
</evidence>
<dbReference type="PANTHER" id="PTHR30329:SF21">
    <property type="entry name" value="LIPOPROTEIN YIAD-RELATED"/>
    <property type="match status" value="1"/>
</dbReference>
<dbReference type="InterPro" id="IPR006665">
    <property type="entry name" value="OmpA-like"/>
</dbReference>
<feature type="domain" description="OmpA-like" evidence="5">
    <location>
        <begin position="1787"/>
        <end position="1888"/>
    </location>
</feature>
<sequence>MRATKQTAFTNAPSGTNYAGAAFDRGGRLHVVVNASGAYYEMNLGTATMRQVATSTSTVANDRGRDLASCPHPRVTPAQLAVTKTLSQVNGVAAVSSQKISAGDRLTYSIQVSHSGGTVAATLYPGDVVETIPAHTTPVPGLNTEFICTTTTCSNNANANVIVGGSKTYQFTVDVDQTLAPSVTSITNTVAVDGVTCGTAGNVCSVTNAVSQPISAVDDTFGPVDGVVGNANVGNVLTGDTLGGIAATPSTVTITPGVLPTGITVDPATGVIGVQPGTAAGTYAFEYTICEIGNTSNCDTATVTVTVQDVIVANDDAIPEVDGATGNPNAGNAYDNDTLGGAPVDPADVSGRVVTPATPINGGPVPVLDPATGIVSVPPGTPAGNYTIGYEICEVLNPTNCATATITVPVGASPISAIDDSFGPVDGAAGNPNAGNAYGNDTLGGAPVDPADIIGRVVTPATPINGGPVPVLDPATGIVSVPPGTPAGSYTIGYEICEALNPTNCATATITVTVGASTISALDDPLGPVNGAAGNPNVGNAYDNDTLGGAPVDLADIIGRVVTPATPISGGPVPVLDPMTGIVSVPPGTPAGSYTIGYEICEALNPTNCATATITVTVGASTISALDDPLGPVNGATGNPNAGNAYDNDTLGGAPVDPADITGRVVTPATPINGGQVPVLDPATGIVSVPPGTPAGSYTIGYEICETLNPTNCATATITVTVDAPVISTEDDIYSGVNGASGNPAIGNVLDGDTLNGTAITDPSLVDITIVGALPPQVTVDLASGVIGVAPGTPAGDYTFDYTICEVLNPTNCSTASVTITVVPPVISAVDDAYTGVNGASGNPNVGNVLDGDTLNGTPITDPSLVTITTGALPPGVTVDPSTGVIGVAPGTPAGPYTFDYTICEVLNPSNCETASVTITVDPPVIAAVDDRYTGINGGSGNPVVGNVLDGDTLNGVAVDPALVTITTGTLPNGITVDPTTGVIGVAPGTPAGSYTFEYTICEVLNPANCSTATVTIVVDPPVITAVDDRYSGVDGGSGNPNVGNVLDGDTLNGAPIADPSLVTITTGTLPPGVTVDPTTGVIGIAPGTPAGSYTFEYTICEVLNPSNCSTASVTIVVEAPDVTAVDDSTTTDQNTPVTIPVLGNDTLGGAPVNPDDVTITVTPPANGSVVVNPDGTVVYTPAPGYSGEDRFTYTVCETLNPDNCATATAVVTVRPNVVEAIDDDAGIAESGVPLQIVVVGNDRSTGAPLDPGSVTVITPAGHGSVVCANGICTYTPEFGFSGEDRFTYRVCDTSVPAPVCDTATVTVRVQDVSPLRVTKTASVREVKVGDLVRYTVVVENVGNAVVTGASVVDTPPAGFSYVDGSLASGDGRALSVSGVRPIRIASLDLAPGDSVTMTYLLRVGAGIRAGGHINQVQAQSGSGIALSNVATAQVQTAFDPMLDDSLVFGTVFDDRNGDGWQASAAMRGVRVQGGFAPDAYVAGSTTIDTGSGAQPVADASAPLLHGIEVDAIAGRQSVADPVEATQVVIRQRLRSAAFTGDFVLTSAEGATLRMAADGSTRLERSGDAAKGLSAAEPVVSRRVLTDAEGLIVEYVIGNAGIDERGIPGVRIASVEGLLIETDQYGRYHLVDVPGGTSAHGRNFILKVDPATLPPGTAFTTANPLVRRVTPGLPVRFDFGVRLPVVELEQPGETVELEIGEVLFAPDSSALRDDMQPAIDAMAREVDRHGGGTVVVTGEGGHEALAFARAAAVRDALQSAVTPAAASGLQVELRTSVADPNALVAGVGNGDVLLGTVLFDTDRASIRPEFAGLLDAVAARLEALGGGVVGIVGHTDVRGSHAYNVDLGLRRARAVYDALATRLSPEVRANTRVEASRNTTAPVGEARK</sequence>
<dbReference type="CDD" id="cd07185">
    <property type="entry name" value="OmpA_C-like"/>
    <property type="match status" value="1"/>
</dbReference>
<evidence type="ECO:0000256" key="1">
    <source>
        <dbReference type="ARBA" id="ARBA00004442"/>
    </source>
</evidence>